<dbReference type="InterPro" id="IPR002655">
    <property type="entry name" value="Acyl-CoA_oxidase_C"/>
</dbReference>
<evidence type="ECO:0000259" key="12">
    <source>
        <dbReference type="Pfam" id="PF02770"/>
    </source>
</evidence>
<feature type="domain" description="Acyl-CoA oxidase C-alpha1" evidence="13">
    <location>
        <begin position="300"/>
        <end position="458"/>
    </location>
</feature>
<dbReference type="GO" id="GO:0003997">
    <property type="term" value="F:acyl-CoA oxidase activity"/>
    <property type="evidence" value="ECO:0007669"/>
    <property type="project" value="UniProtKB-EC"/>
</dbReference>
<dbReference type="Pfam" id="PF02770">
    <property type="entry name" value="Acyl-CoA_dh_M"/>
    <property type="match status" value="1"/>
</dbReference>
<evidence type="ECO:0000256" key="6">
    <source>
        <dbReference type="ARBA" id="ARBA00022827"/>
    </source>
</evidence>
<dbReference type="InterPro" id="IPR055060">
    <property type="entry name" value="ACOX_C_alpha1"/>
</dbReference>
<dbReference type="Proteomes" id="UP000309133">
    <property type="component" value="Unassembled WGS sequence"/>
</dbReference>
<name>A0A4S4FQT6_9MICO</name>
<proteinExistence type="inferred from homology"/>
<comment type="subcellular location">
    <subcellularLocation>
        <location evidence="2">Peroxisome</location>
    </subcellularLocation>
</comment>
<dbReference type="Pfam" id="PF22924">
    <property type="entry name" value="ACOX_C_alpha1"/>
    <property type="match status" value="1"/>
</dbReference>
<feature type="domain" description="Acyl-CoA oxidase/dehydrogenase middle" evidence="12">
    <location>
        <begin position="156"/>
        <end position="264"/>
    </location>
</feature>
<feature type="domain" description="Acyl-CoA oxidase C-terminal" evidence="11">
    <location>
        <begin position="525"/>
        <end position="657"/>
    </location>
</feature>
<evidence type="ECO:0000259" key="13">
    <source>
        <dbReference type="Pfam" id="PF22924"/>
    </source>
</evidence>
<comment type="cofactor">
    <cofactor evidence="1">
        <name>FAD</name>
        <dbReference type="ChEBI" id="CHEBI:57692"/>
    </cofactor>
</comment>
<dbReference type="AlphaFoldDB" id="A0A4S4FQT6"/>
<keyword evidence="15" id="KW-1185">Reference proteome</keyword>
<evidence type="ECO:0000256" key="9">
    <source>
        <dbReference type="ARBA" id="ARBA00023098"/>
    </source>
</evidence>
<dbReference type="FunFam" id="1.20.140.10:FF:000010">
    <property type="entry name" value="Acyl-coenzyme A oxidase"/>
    <property type="match status" value="1"/>
</dbReference>
<dbReference type="SUPFAM" id="SSF47203">
    <property type="entry name" value="Acyl-CoA dehydrogenase C-terminal domain-like"/>
    <property type="match status" value="2"/>
</dbReference>
<comment type="similarity">
    <text evidence="3">Belongs to the acyl-CoA oxidase family.</text>
</comment>
<comment type="caution">
    <text evidence="14">The sequence shown here is derived from an EMBL/GenBank/DDBJ whole genome shotgun (WGS) entry which is preliminary data.</text>
</comment>
<dbReference type="EMBL" id="SSSM01000001">
    <property type="protein sequence ID" value="THG32973.1"/>
    <property type="molecule type" value="Genomic_DNA"/>
</dbReference>
<keyword evidence="10" id="KW-0576">Peroxisome</keyword>
<dbReference type="PANTHER" id="PTHR10909">
    <property type="entry name" value="ELECTRON TRANSPORT OXIDOREDUCTASE"/>
    <property type="match status" value="1"/>
</dbReference>
<dbReference type="Gene3D" id="2.40.110.10">
    <property type="entry name" value="Butyryl-CoA Dehydrogenase, subunit A, domain 2"/>
    <property type="match status" value="1"/>
</dbReference>
<dbReference type="SUPFAM" id="SSF56645">
    <property type="entry name" value="Acyl-CoA dehydrogenase NM domain-like"/>
    <property type="match status" value="1"/>
</dbReference>
<dbReference type="RefSeq" id="WP_136425754.1">
    <property type="nucleotide sequence ID" value="NZ_SSSM01000001.1"/>
</dbReference>
<evidence type="ECO:0000256" key="7">
    <source>
        <dbReference type="ARBA" id="ARBA00022832"/>
    </source>
</evidence>
<dbReference type="InterPro" id="IPR012258">
    <property type="entry name" value="Acyl-CoA_oxidase"/>
</dbReference>
<evidence type="ECO:0000313" key="15">
    <source>
        <dbReference type="Proteomes" id="UP000309133"/>
    </source>
</evidence>
<dbReference type="InterPro" id="IPR006091">
    <property type="entry name" value="Acyl-CoA_Oxase/DH_mid-dom"/>
</dbReference>
<keyword evidence="8" id="KW-0560">Oxidoreductase</keyword>
<dbReference type="InterPro" id="IPR009100">
    <property type="entry name" value="AcylCoA_DH/oxidase_NM_dom_sf"/>
</dbReference>
<sequence>MTQLAPPTTSPETTGTARTAAAATAPATIDVAWLGEYLLGAWAEERKHSRELIKRPELHRIDGLGMADHRERVLGQLGLLVDWGVVHRAFPKSVGGEDNHGGNIASFEELVLADASLQIKSGVQWGLFGAAVMHLGTEKHHTGLLPDIMSLKVPGAFAMTETGHGSDVAAVGTTATYDEATGEFVIHTPFRAAWKDYLGNAALHGTAAVVFAQLITKGVNHGVHAFYVPIRDENGFLPGVGGEDDGIKGGLNGIDNGRLHFDQVRIPRDNLLNRYGDVAEDGTYSSVIGSPGRRFFTMLGTLVQGRVSLDGSAVVASKLALTIAITYATQRRQFTAASDDEVVLLDYQRHQRRLLPRLAQTYAMSFAHETFLNAFDGVFSGAHDTDADRQDLETIAAALKPLSTWAALDILQESRESCGGAGFLAQNRFTQLRADLDIYTTFEGDNNVLLQLVAKRLLGDYAAKFKNADAATLARYVAGSVGATAVSRSGLRQLSQSIVDFGSTARSVGYVRDEASQRQLLTDRVQSMVAALAGRLRAASKLGPVAAADLFNANQDELIEAARAHGELLQWESFTAALESMPAATRQVMTWVRDLFGLGLIEKHAAWYLINGRLSAHRAQAITDYIDDRLLPRLRPHALDLVNAFGFEPEHLRAEIASGAEQARQDEAAVYYADLRASGNAPVEEKALKAKKR</sequence>
<dbReference type="InterPro" id="IPR046373">
    <property type="entry name" value="Acyl-CoA_Oxase/DH_mid-dom_sf"/>
</dbReference>
<dbReference type="Gene3D" id="1.20.140.10">
    <property type="entry name" value="Butyryl-CoA Dehydrogenase, subunit A, domain 3"/>
    <property type="match status" value="2"/>
</dbReference>
<evidence type="ECO:0000256" key="5">
    <source>
        <dbReference type="ARBA" id="ARBA00022630"/>
    </source>
</evidence>
<dbReference type="FunFam" id="2.40.110.10:FF:000005">
    <property type="entry name" value="Acyl-coenzyme A oxidase"/>
    <property type="match status" value="1"/>
</dbReference>
<evidence type="ECO:0000259" key="11">
    <source>
        <dbReference type="Pfam" id="PF01756"/>
    </source>
</evidence>
<dbReference type="InterPro" id="IPR036250">
    <property type="entry name" value="AcylCo_DH-like_C"/>
</dbReference>
<dbReference type="OrthoDB" id="1144545at2"/>
<gene>
    <name evidence="14" type="ORF">E6C64_00965</name>
</gene>
<keyword evidence="7" id="KW-0276">Fatty acid metabolism</keyword>
<protein>
    <recommendedName>
        <fullName evidence="4">acyl-CoA oxidase</fullName>
        <ecNumber evidence="4">1.3.3.6</ecNumber>
    </recommendedName>
</protein>
<organism evidence="14 15">
    <name type="scientific">Naasia lichenicola</name>
    <dbReference type="NCBI Taxonomy" id="2565933"/>
    <lineage>
        <taxon>Bacteria</taxon>
        <taxon>Bacillati</taxon>
        <taxon>Actinomycetota</taxon>
        <taxon>Actinomycetes</taxon>
        <taxon>Micrococcales</taxon>
        <taxon>Microbacteriaceae</taxon>
        <taxon>Naasia</taxon>
    </lineage>
</organism>
<dbReference type="GO" id="GO:0055088">
    <property type="term" value="P:lipid homeostasis"/>
    <property type="evidence" value="ECO:0007669"/>
    <property type="project" value="TreeGrafter"/>
</dbReference>
<evidence type="ECO:0000256" key="1">
    <source>
        <dbReference type="ARBA" id="ARBA00001974"/>
    </source>
</evidence>
<dbReference type="EC" id="1.3.3.6" evidence="4"/>
<dbReference type="GO" id="GO:0071949">
    <property type="term" value="F:FAD binding"/>
    <property type="evidence" value="ECO:0007669"/>
    <property type="project" value="InterPro"/>
</dbReference>
<evidence type="ECO:0000256" key="3">
    <source>
        <dbReference type="ARBA" id="ARBA00006288"/>
    </source>
</evidence>
<evidence type="ECO:0000256" key="2">
    <source>
        <dbReference type="ARBA" id="ARBA00004275"/>
    </source>
</evidence>
<evidence type="ECO:0000256" key="8">
    <source>
        <dbReference type="ARBA" id="ARBA00023002"/>
    </source>
</evidence>
<keyword evidence="9" id="KW-0443">Lipid metabolism</keyword>
<evidence type="ECO:0000256" key="10">
    <source>
        <dbReference type="ARBA" id="ARBA00023140"/>
    </source>
</evidence>
<dbReference type="Pfam" id="PF01756">
    <property type="entry name" value="ACOX"/>
    <property type="match status" value="1"/>
</dbReference>
<keyword evidence="5" id="KW-0285">Flavoprotein</keyword>
<accession>A0A4S4FQT6</accession>
<evidence type="ECO:0000313" key="14">
    <source>
        <dbReference type="EMBL" id="THG32973.1"/>
    </source>
</evidence>
<dbReference type="PIRSF" id="PIRSF000168">
    <property type="entry name" value="Acyl-CoA_oxidase"/>
    <property type="match status" value="1"/>
</dbReference>
<evidence type="ECO:0000256" key="4">
    <source>
        <dbReference type="ARBA" id="ARBA00012870"/>
    </source>
</evidence>
<dbReference type="GO" id="GO:0033540">
    <property type="term" value="P:fatty acid beta-oxidation using acyl-CoA oxidase"/>
    <property type="evidence" value="ECO:0007669"/>
    <property type="project" value="TreeGrafter"/>
</dbReference>
<dbReference type="GO" id="GO:0005504">
    <property type="term" value="F:fatty acid binding"/>
    <property type="evidence" value="ECO:0007669"/>
    <property type="project" value="TreeGrafter"/>
</dbReference>
<reference evidence="14 15" key="1">
    <citation type="submission" date="2019-04" db="EMBL/GenBank/DDBJ databases">
        <authorList>
            <person name="Jiang L."/>
        </authorList>
    </citation>
    <scope>NUCLEOTIDE SEQUENCE [LARGE SCALE GENOMIC DNA]</scope>
    <source>
        <strain evidence="14 15">YIM 131853</strain>
    </source>
</reference>
<keyword evidence="6" id="KW-0274">FAD</keyword>